<protein>
    <recommendedName>
        <fullName evidence="7">DUF202 domain-containing protein</fullName>
    </recommendedName>
</protein>
<dbReference type="InterPro" id="IPR003807">
    <property type="entry name" value="DUF202"/>
</dbReference>
<keyword evidence="2 6" id="KW-0812">Transmembrane</keyword>
<evidence type="ECO:0000256" key="6">
    <source>
        <dbReference type="SAM" id="Phobius"/>
    </source>
</evidence>
<dbReference type="Proteomes" id="UP000002186">
    <property type="component" value="Chromosome"/>
</dbReference>
<feature type="transmembrane region" description="Helical" evidence="6">
    <location>
        <begin position="165"/>
        <end position="185"/>
    </location>
</feature>
<reference evidence="8 9" key="2">
    <citation type="journal article" date="2012" name="Stand. Genomic Sci.">
        <title>Complete genome sequence of Thauera aminoaromatica strain MZ1T.</title>
        <authorList>
            <person name="Jiang K."/>
            <person name="Sanseverino J."/>
            <person name="Chauhan A."/>
            <person name="Lucas S."/>
            <person name="Copeland A."/>
            <person name="Lapidus A."/>
            <person name="Del Rio T.G."/>
            <person name="Dalin E."/>
            <person name="Tice H."/>
            <person name="Bruce D."/>
            <person name="Goodwin L."/>
            <person name="Pitluck S."/>
            <person name="Sims D."/>
            <person name="Brettin T."/>
            <person name="Detter J.C."/>
            <person name="Han C."/>
            <person name="Chang Y.J."/>
            <person name="Larimer F."/>
            <person name="Land M."/>
            <person name="Hauser L."/>
            <person name="Kyrpides N.C."/>
            <person name="Mikhailova N."/>
            <person name="Moser S."/>
            <person name="Jegier P."/>
            <person name="Close D."/>
            <person name="Debruyn J.M."/>
            <person name="Wang Y."/>
            <person name="Layton A.C."/>
            <person name="Allen M.S."/>
            <person name="Sayler G.S."/>
        </authorList>
    </citation>
    <scope>NUCLEOTIDE SEQUENCE [LARGE SCALE GENOMIC DNA]</scope>
    <source>
        <strain evidence="8 9">MZ1T</strain>
    </source>
</reference>
<dbReference type="STRING" id="85643.Tmz1t_1463"/>
<dbReference type="GO" id="GO:0012505">
    <property type="term" value="C:endomembrane system"/>
    <property type="evidence" value="ECO:0007669"/>
    <property type="project" value="UniProtKB-SubCell"/>
</dbReference>
<feature type="transmembrane region" description="Helical" evidence="6">
    <location>
        <begin position="124"/>
        <end position="145"/>
    </location>
</feature>
<keyword evidence="3 6" id="KW-1133">Transmembrane helix</keyword>
<feature type="region of interest" description="Disordered" evidence="5">
    <location>
        <begin position="1"/>
        <end position="45"/>
    </location>
</feature>
<evidence type="ECO:0000259" key="7">
    <source>
        <dbReference type="Pfam" id="PF02656"/>
    </source>
</evidence>
<dbReference type="EMBL" id="CP001281">
    <property type="protein sequence ID" value="ACK54222.1"/>
    <property type="molecule type" value="Genomic_DNA"/>
</dbReference>
<dbReference type="AlphaFoldDB" id="C4ZNQ9"/>
<evidence type="ECO:0000256" key="4">
    <source>
        <dbReference type="ARBA" id="ARBA00023136"/>
    </source>
</evidence>
<evidence type="ECO:0000256" key="5">
    <source>
        <dbReference type="SAM" id="MobiDB-lite"/>
    </source>
</evidence>
<feature type="domain" description="DUF202" evidence="7">
    <location>
        <begin position="74"/>
        <end position="146"/>
    </location>
</feature>
<feature type="compositionally biased region" description="Basic and acidic residues" evidence="5">
    <location>
        <begin position="1"/>
        <end position="10"/>
    </location>
</feature>
<keyword evidence="9" id="KW-1185">Reference proteome</keyword>
<organism evidence="8 9">
    <name type="scientific">Thauera aminoaromatica</name>
    <dbReference type="NCBI Taxonomy" id="164330"/>
    <lineage>
        <taxon>Bacteria</taxon>
        <taxon>Pseudomonadati</taxon>
        <taxon>Pseudomonadota</taxon>
        <taxon>Betaproteobacteria</taxon>
        <taxon>Rhodocyclales</taxon>
        <taxon>Zoogloeaceae</taxon>
        <taxon>Thauera</taxon>
    </lineage>
</organism>
<evidence type="ECO:0000256" key="2">
    <source>
        <dbReference type="ARBA" id="ARBA00022692"/>
    </source>
</evidence>
<reference evidence="9" key="1">
    <citation type="submission" date="2009-05" db="EMBL/GenBank/DDBJ databases">
        <title>Complete sequence of chromosome of Thauera sp. MZ1T.</title>
        <authorList>
            <consortium name="US DOE Joint Genome Institute"/>
            <person name="Lucas S."/>
            <person name="Copeland A."/>
            <person name="Lapidus A."/>
            <person name="Glavina del Rio T."/>
            <person name="Dalin E."/>
            <person name="Tice H."/>
            <person name="Bruce D."/>
            <person name="Goodwin L."/>
            <person name="Pitluck S."/>
            <person name="Sims D."/>
            <person name="Brettin T."/>
            <person name="Detter J.C."/>
            <person name="Han C."/>
            <person name="Larimer F."/>
            <person name="Land M."/>
            <person name="Hauser L."/>
            <person name="Kyrpides N."/>
            <person name="Mikhailova N."/>
            <person name="Sayler G.S."/>
        </authorList>
    </citation>
    <scope>NUCLEOTIDE SEQUENCE [LARGE SCALE GENOMIC DNA]</scope>
    <source>
        <strain evidence="9">MZ1T</strain>
    </source>
</reference>
<dbReference type="eggNOG" id="COG2149">
    <property type="taxonomic scope" value="Bacteria"/>
</dbReference>
<dbReference type="Pfam" id="PF02656">
    <property type="entry name" value="DUF202"/>
    <property type="match status" value="1"/>
</dbReference>
<accession>C4ZNQ9</accession>
<evidence type="ECO:0000313" key="8">
    <source>
        <dbReference type="EMBL" id="ACK54222.1"/>
    </source>
</evidence>
<feature type="transmembrane region" description="Helical" evidence="6">
    <location>
        <begin position="83"/>
        <end position="104"/>
    </location>
</feature>
<comment type="subcellular location">
    <subcellularLocation>
        <location evidence="1">Endomembrane system</location>
        <topology evidence="1">Multi-pass membrane protein</topology>
    </subcellularLocation>
</comment>
<dbReference type="HOGENOM" id="CLU_053359_6_2_4"/>
<evidence type="ECO:0000256" key="1">
    <source>
        <dbReference type="ARBA" id="ARBA00004127"/>
    </source>
</evidence>
<dbReference type="KEGG" id="tmz:Tmz1t_1463"/>
<sequence length="186" mass="20066">MTDDDKRPAGDEPASSRKTPPHHPSLMGKLSGMFPGPGPGRPQASETKAAKALAHELKSSNELAEDRTLLAIKRTVMGADRTLMAWLRTALSMISFGFTIYKVLEGLKGGDVNLVPQQYEPRTVGLFLVGLGTLAMVMGTVEYWFSIKGMRPVAAVAIWKRPSFVMALIISLVGLGVFVSIIANLL</sequence>
<evidence type="ECO:0000256" key="3">
    <source>
        <dbReference type="ARBA" id="ARBA00022989"/>
    </source>
</evidence>
<gene>
    <name evidence="8" type="ordered locus">Tmz1t_1463</name>
</gene>
<keyword evidence="4 6" id="KW-0472">Membrane</keyword>
<name>C4ZNQ9_THASP</name>
<proteinExistence type="predicted"/>
<evidence type="ECO:0000313" key="9">
    <source>
        <dbReference type="Proteomes" id="UP000002186"/>
    </source>
</evidence>